<dbReference type="RefSeq" id="WP_095722947.1">
    <property type="nucleotide sequence ID" value="NZ_NTFS01000204.1"/>
</dbReference>
<dbReference type="GO" id="GO:0006508">
    <property type="term" value="P:proteolysis"/>
    <property type="evidence" value="ECO:0007669"/>
    <property type="project" value="InterPro"/>
</dbReference>
<protein>
    <submittedName>
        <fullName evidence="16">Type I secretion system permease/ATPase</fullName>
    </submittedName>
</protein>
<accession>A0A2A2TGF9</accession>
<evidence type="ECO:0000256" key="6">
    <source>
        <dbReference type="ARBA" id="ARBA00022801"/>
    </source>
</evidence>
<proteinExistence type="predicted"/>
<dbReference type="SUPFAM" id="SSF90123">
    <property type="entry name" value="ABC transporter transmembrane region"/>
    <property type="match status" value="1"/>
</dbReference>
<evidence type="ECO:0000259" key="13">
    <source>
        <dbReference type="PROSITE" id="PS50893"/>
    </source>
</evidence>
<dbReference type="Gene3D" id="3.40.50.300">
    <property type="entry name" value="P-loop containing nucleotide triphosphate hydrolases"/>
    <property type="match status" value="1"/>
</dbReference>
<dbReference type="EMBL" id="NTFS01000204">
    <property type="protein sequence ID" value="PAX52756.1"/>
    <property type="molecule type" value="Genomic_DNA"/>
</dbReference>
<dbReference type="InterPro" id="IPR014710">
    <property type="entry name" value="RmlC-like_jellyroll"/>
</dbReference>
<dbReference type="SMART" id="SM00382">
    <property type="entry name" value="AAA"/>
    <property type="match status" value="1"/>
</dbReference>
<dbReference type="Pfam" id="PF00664">
    <property type="entry name" value="ABC_membrane"/>
    <property type="match status" value="1"/>
</dbReference>
<dbReference type="GO" id="GO:0005886">
    <property type="term" value="C:plasma membrane"/>
    <property type="evidence" value="ECO:0007669"/>
    <property type="project" value="UniProtKB-SubCell"/>
</dbReference>
<dbReference type="CDD" id="cd00038">
    <property type="entry name" value="CAP_ED"/>
    <property type="match status" value="1"/>
</dbReference>
<dbReference type="PROSITE" id="PS50990">
    <property type="entry name" value="PEPTIDASE_C39"/>
    <property type="match status" value="1"/>
</dbReference>
<dbReference type="SUPFAM" id="SSF51206">
    <property type="entry name" value="cAMP-binding domain-like"/>
    <property type="match status" value="1"/>
</dbReference>
<dbReference type="InterPro" id="IPR039421">
    <property type="entry name" value="Type_1_exporter"/>
</dbReference>
<dbReference type="InterPro" id="IPR010132">
    <property type="entry name" value="ATPase_T1SS_HlyB"/>
</dbReference>
<dbReference type="InterPro" id="IPR003593">
    <property type="entry name" value="AAA+_ATPase"/>
</dbReference>
<dbReference type="InterPro" id="IPR017871">
    <property type="entry name" value="ABC_transporter-like_CS"/>
</dbReference>
<keyword evidence="9 11" id="KW-1133">Transmembrane helix</keyword>
<keyword evidence="2" id="KW-0813">Transport</keyword>
<dbReference type="CDD" id="cd18782">
    <property type="entry name" value="ABC_6TM_PrtD_LapB_HlyB_like"/>
    <property type="match status" value="1"/>
</dbReference>
<evidence type="ECO:0000256" key="10">
    <source>
        <dbReference type="ARBA" id="ARBA00023136"/>
    </source>
</evidence>
<comment type="caution">
    <text evidence="16">The sequence shown here is derived from an EMBL/GenBank/DDBJ whole genome shotgun (WGS) entry which is preliminary data.</text>
</comment>
<dbReference type="PROSITE" id="PS00211">
    <property type="entry name" value="ABC_TRANSPORTER_1"/>
    <property type="match status" value="1"/>
</dbReference>
<feature type="domain" description="Cyclic nucleotide-binding" evidence="12">
    <location>
        <begin position="17"/>
        <end position="120"/>
    </location>
</feature>
<keyword evidence="4 11" id="KW-0812">Transmembrane</keyword>
<dbReference type="GO" id="GO:0015421">
    <property type="term" value="F:ABC-type oligopeptide transporter activity"/>
    <property type="evidence" value="ECO:0007669"/>
    <property type="project" value="TreeGrafter"/>
</dbReference>
<evidence type="ECO:0000259" key="15">
    <source>
        <dbReference type="PROSITE" id="PS50990"/>
    </source>
</evidence>
<dbReference type="Pfam" id="PF00005">
    <property type="entry name" value="ABC_tran"/>
    <property type="match status" value="1"/>
</dbReference>
<dbReference type="InterPro" id="IPR036640">
    <property type="entry name" value="ABC1_TM_sf"/>
</dbReference>
<feature type="domain" description="ABC transporter" evidence="13">
    <location>
        <begin position="801"/>
        <end position="1036"/>
    </location>
</feature>
<gene>
    <name evidence="16" type="ORF">CK510_17640</name>
</gene>
<feature type="domain" description="ABC transmembrane type-1" evidence="14">
    <location>
        <begin position="488"/>
        <end position="767"/>
    </location>
</feature>
<name>A0A2A2TGF9_9CYAN</name>
<dbReference type="PANTHER" id="PTHR43394:SF1">
    <property type="entry name" value="ATP-BINDING CASSETTE SUB-FAMILY B MEMBER 10, MITOCHONDRIAL"/>
    <property type="match status" value="1"/>
</dbReference>
<feature type="transmembrane region" description="Helical" evidence="11">
    <location>
        <begin position="522"/>
        <end position="546"/>
    </location>
</feature>
<dbReference type="PROSITE" id="PS50042">
    <property type="entry name" value="CNMP_BINDING_3"/>
    <property type="match status" value="1"/>
</dbReference>
<evidence type="ECO:0000259" key="14">
    <source>
        <dbReference type="PROSITE" id="PS50929"/>
    </source>
</evidence>
<dbReference type="Proteomes" id="UP000218238">
    <property type="component" value="Unassembled WGS sequence"/>
</dbReference>
<dbReference type="GO" id="GO:0005524">
    <property type="term" value="F:ATP binding"/>
    <property type="evidence" value="ECO:0007669"/>
    <property type="project" value="UniProtKB-KW"/>
</dbReference>
<keyword evidence="7" id="KW-0788">Thiol protease</keyword>
<dbReference type="OrthoDB" id="516912at2"/>
<dbReference type="InterPro" id="IPR011527">
    <property type="entry name" value="ABC1_TM_dom"/>
</dbReference>
<feature type="domain" description="Peptidase C39" evidence="15">
    <location>
        <begin position="329"/>
        <end position="449"/>
    </location>
</feature>
<dbReference type="PROSITE" id="PS50929">
    <property type="entry name" value="ABC_TM1F"/>
    <property type="match status" value="1"/>
</dbReference>
<dbReference type="CDD" id="cd02259">
    <property type="entry name" value="Peptidase_C39_like"/>
    <property type="match status" value="1"/>
</dbReference>
<evidence type="ECO:0000256" key="7">
    <source>
        <dbReference type="ARBA" id="ARBA00022807"/>
    </source>
</evidence>
<dbReference type="GO" id="GO:0016887">
    <property type="term" value="F:ATP hydrolysis activity"/>
    <property type="evidence" value="ECO:0007669"/>
    <property type="project" value="InterPro"/>
</dbReference>
<evidence type="ECO:0000256" key="1">
    <source>
        <dbReference type="ARBA" id="ARBA00004651"/>
    </source>
</evidence>
<keyword evidence="10 11" id="KW-0472">Membrane</keyword>
<keyword evidence="7" id="KW-0645">Protease</keyword>
<keyword evidence="17" id="KW-1185">Reference proteome</keyword>
<comment type="subcellular location">
    <subcellularLocation>
        <location evidence="1">Cell membrane</location>
        <topology evidence="1">Multi-pass membrane protein</topology>
    </subcellularLocation>
</comment>
<evidence type="ECO:0000313" key="16">
    <source>
        <dbReference type="EMBL" id="PAX52756.1"/>
    </source>
</evidence>
<dbReference type="Gene3D" id="1.20.1560.10">
    <property type="entry name" value="ABC transporter type 1, transmembrane domain"/>
    <property type="match status" value="1"/>
</dbReference>
<dbReference type="AlphaFoldDB" id="A0A2A2TGF9"/>
<reference evidence="16 17" key="1">
    <citation type="submission" date="2017-08" db="EMBL/GenBank/DDBJ databases">
        <title>Draft genome sequence of filamentous cyanobacterium Calothrix elsteri CCALA 953.</title>
        <authorList>
            <person name="Gagunashvili A.N."/>
            <person name="Elster J."/>
            <person name="Andresson O.S."/>
        </authorList>
    </citation>
    <scope>NUCLEOTIDE SEQUENCE [LARGE SCALE GENOMIC DNA]</scope>
    <source>
        <strain evidence="16 17">CCALA 953</strain>
    </source>
</reference>
<dbReference type="PROSITE" id="PS50893">
    <property type="entry name" value="ABC_TRANSPORTER_2"/>
    <property type="match status" value="1"/>
</dbReference>
<feature type="transmembrane region" description="Helical" evidence="11">
    <location>
        <begin position="626"/>
        <end position="646"/>
    </location>
</feature>
<keyword evidence="3" id="KW-1003">Cell membrane</keyword>
<dbReference type="InterPro" id="IPR018490">
    <property type="entry name" value="cNMP-bd_dom_sf"/>
</dbReference>
<dbReference type="InterPro" id="IPR027417">
    <property type="entry name" value="P-loop_NTPase"/>
</dbReference>
<evidence type="ECO:0000256" key="11">
    <source>
        <dbReference type="SAM" id="Phobius"/>
    </source>
</evidence>
<dbReference type="Gene3D" id="3.90.70.10">
    <property type="entry name" value="Cysteine proteinases"/>
    <property type="match status" value="1"/>
</dbReference>
<evidence type="ECO:0000256" key="4">
    <source>
        <dbReference type="ARBA" id="ARBA00022692"/>
    </source>
</evidence>
<evidence type="ECO:0000256" key="5">
    <source>
        <dbReference type="ARBA" id="ARBA00022741"/>
    </source>
</evidence>
<evidence type="ECO:0000313" key="17">
    <source>
        <dbReference type="Proteomes" id="UP000218238"/>
    </source>
</evidence>
<dbReference type="FunFam" id="3.40.50.300:FF:000221">
    <property type="entry name" value="Multidrug ABC transporter ATP-binding protein"/>
    <property type="match status" value="1"/>
</dbReference>
<dbReference type="PANTHER" id="PTHR43394">
    <property type="entry name" value="ATP-DEPENDENT PERMEASE MDL1, MITOCHONDRIAL"/>
    <property type="match status" value="1"/>
</dbReference>
<evidence type="ECO:0000256" key="3">
    <source>
        <dbReference type="ARBA" id="ARBA00022475"/>
    </source>
</evidence>
<dbReference type="InterPro" id="IPR000595">
    <property type="entry name" value="cNMP-bd_dom"/>
</dbReference>
<dbReference type="GO" id="GO:0030253">
    <property type="term" value="P:protein secretion by the type I secretion system"/>
    <property type="evidence" value="ECO:0007669"/>
    <property type="project" value="InterPro"/>
</dbReference>
<dbReference type="SMART" id="SM00100">
    <property type="entry name" value="cNMP"/>
    <property type="match status" value="1"/>
</dbReference>
<feature type="transmembrane region" description="Helical" evidence="11">
    <location>
        <begin position="488"/>
        <end position="510"/>
    </location>
</feature>
<keyword evidence="5" id="KW-0547">Nucleotide-binding</keyword>
<dbReference type="NCBIfam" id="TIGR01846">
    <property type="entry name" value="type_I_sec_HlyB"/>
    <property type="match status" value="1"/>
</dbReference>
<dbReference type="Pfam" id="PF00027">
    <property type="entry name" value="cNMP_binding"/>
    <property type="match status" value="1"/>
</dbReference>
<dbReference type="GO" id="GO:0030256">
    <property type="term" value="C:type I protein secretion system complex"/>
    <property type="evidence" value="ECO:0007669"/>
    <property type="project" value="InterPro"/>
</dbReference>
<dbReference type="InterPro" id="IPR005074">
    <property type="entry name" value="Peptidase_C39"/>
</dbReference>
<sequence>MTYLKSNFQEFISTLEGFDQLPTELIAKLLPKIQAWKFRIGQKIIGRETIPDHVGIIYEGKVRLLGYDPRTQTPITLKMLQAGDFVGEIGLLRQVGCETAIASTEVVVLSIAAADFLSLLASFPGFAQVRQSQVHLLEIFEFIGLQLERQANGGLNLKEVTEEAAKNAIIKYIPPGKIQTSQLETEKLWFVSGDGVTNYPPNSALEFRDGEVIEVKGKNPARLVGLNPEDLYFLSLNNSLNNKSNNQVLENSWGKDTSVKGDLVNIEEIKLGKIKRELVKSEDINRELLDSEDELNILNIPYAPEIEQPQVDTSTNEHKNQKYPFVGGKGEINSTSACFQMVCQHLKIPFRKDVVRRILTEQFKRQETISFQVCAYLSELIGLKPQLIDLPTNNLTRIPTPALIRYGDDFAVVYEASDRMMVLGVPSKGIQRCKPGELIAKLDVGENNFPPQVQILLLAPTKETPQQRFGLSWFVPYLSRYRQVLIEVFFASFFVQLAALANPLVVQLIIDKVIVQNSITTLNILGVLLLVVGLFEAVLGALRTYLFVDTTNRIDMGLGSEIIDHLLRLPLRYFERRPVGELSTRINELENIRQFLTGTALTVGLDALFSVVYIIVMLFYSIQLTLVALVTIPIFILITFVASPIIRKQLRSKAERNAETQSYLVEIMSGIQTVKAQNIELPSRFSWQEKYSRYVGEGFKTVITSTFANSASQFLNQLSSLLVLWFGSYLVLKGELTLGELIAFRIISGYVTSPILRLAQLWQSFQETALSLERLSDIVDTPQEAEKDRYNIPLPAVTGAIKYENVSFRFANSGPLQVSNVNLEIPAGKFVGIVGQSGSGKSTIMKLLLRLYEPESGRILIDNYDISKVELYSLRRQLGVVPQDSLLFDSSVQENIALTNPDSTTEEIIAAAKVAAAHDFIMNLPNGYNTRVGERGAGLSGGQRQRIAIARSVLQRPKLLVLDEATSALDYPTERQVCVNLAKAFKGDTVFFITHRLNTISHADIILVMDGGRLIEQGSHQELMAKKGHYFYLYNQQEVNL</sequence>
<organism evidence="16 17">
    <name type="scientific">Brunnivagina elsteri CCALA 953</name>
    <dbReference type="NCBI Taxonomy" id="987040"/>
    <lineage>
        <taxon>Bacteria</taxon>
        <taxon>Bacillati</taxon>
        <taxon>Cyanobacteriota</taxon>
        <taxon>Cyanophyceae</taxon>
        <taxon>Nostocales</taxon>
        <taxon>Calotrichaceae</taxon>
        <taxon>Brunnivagina</taxon>
    </lineage>
</organism>
<evidence type="ECO:0000256" key="8">
    <source>
        <dbReference type="ARBA" id="ARBA00022840"/>
    </source>
</evidence>
<evidence type="ECO:0000256" key="9">
    <source>
        <dbReference type="ARBA" id="ARBA00022989"/>
    </source>
</evidence>
<dbReference type="Gene3D" id="2.60.120.10">
    <property type="entry name" value="Jelly Rolls"/>
    <property type="match status" value="1"/>
</dbReference>
<dbReference type="GO" id="GO:0008234">
    <property type="term" value="F:cysteine-type peptidase activity"/>
    <property type="evidence" value="ECO:0007669"/>
    <property type="project" value="UniProtKB-KW"/>
</dbReference>
<dbReference type="InterPro" id="IPR003439">
    <property type="entry name" value="ABC_transporter-like_ATP-bd"/>
</dbReference>
<evidence type="ECO:0000256" key="2">
    <source>
        <dbReference type="ARBA" id="ARBA00022448"/>
    </source>
</evidence>
<keyword evidence="6" id="KW-0378">Hydrolase</keyword>
<dbReference type="SUPFAM" id="SSF52540">
    <property type="entry name" value="P-loop containing nucleoside triphosphate hydrolases"/>
    <property type="match status" value="1"/>
</dbReference>
<evidence type="ECO:0000259" key="12">
    <source>
        <dbReference type="PROSITE" id="PS50042"/>
    </source>
</evidence>
<feature type="transmembrane region" description="Helical" evidence="11">
    <location>
        <begin position="595"/>
        <end position="620"/>
    </location>
</feature>
<keyword evidence="8" id="KW-0067">ATP-binding</keyword>